<name>A0ACD3B1A5_9AGAR</name>
<gene>
    <name evidence="1" type="ORF">BDN72DRAFT_464323</name>
</gene>
<evidence type="ECO:0000313" key="2">
    <source>
        <dbReference type="Proteomes" id="UP000308600"/>
    </source>
</evidence>
<accession>A0ACD3B1A5</accession>
<proteinExistence type="predicted"/>
<dbReference type="EMBL" id="ML208299">
    <property type="protein sequence ID" value="TFK71369.1"/>
    <property type="molecule type" value="Genomic_DNA"/>
</dbReference>
<sequence>MFTTLTSPYSPFFTSGLLSDQCSSSPSPSRCSSPEFFPGPRRGSLPTDSSAEVEEAARAKRADESLAFYQTLQPKRDTSEYRSFLSLDLAESQSLRSVSMRRKTGSMKSSKPRFDCIPEHPVPALPTSPLRARFSRDSLRALPSPKPAPSVSLPEPPKMSPTTSQPPRLPSIPRTPTLRMSSLEPAPLSPVRISTPPQSNKRSRHGTLVSTASTTTRGINRSDALARLEGQLSPKRKAKKPKTIRTNFMSMSDDESDMDDLVFVLNEKAEMGLPLSKRLSSTHHSNTRRRPDGSALHLNSFIDFYTDNDQSWKWRSFIEIVS</sequence>
<protein>
    <submittedName>
        <fullName evidence="1">Uncharacterized protein</fullName>
    </submittedName>
</protein>
<dbReference type="Proteomes" id="UP000308600">
    <property type="component" value="Unassembled WGS sequence"/>
</dbReference>
<reference evidence="1 2" key="1">
    <citation type="journal article" date="2019" name="Nat. Ecol. Evol.">
        <title>Megaphylogeny resolves global patterns of mushroom evolution.</title>
        <authorList>
            <person name="Varga T."/>
            <person name="Krizsan K."/>
            <person name="Foldi C."/>
            <person name="Dima B."/>
            <person name="Sanchez-Garcia M."/>
            <person name="Sanchez-Ramirez S."/>
            <person name="Szollosi G.J."/>
            <person name="Szarkandi J.G."/>
            <person name="Papp V."/>
            <person name="Albert L."/>
            <person name="Andreopoulos W."/>
            <person name="Angelini C."/>
            <person name="Antonin V."/>
            <person name="Barry K.W."/>
            <person name="Bougher N.L."/>
            <person name="Buchanan P."/>
            <person name="Buyck B."/>
            <person name="Bense V."/>
            <person name="Catcheside P."/>
            <person name="Chovatia M."/>
            <person name="Cooper J."/>
            <person name="Damon W."/>
            <person name="Desjardin D."/>
            <person name="Finy P."/>
            <person name="Geml J."/>
            <person name="Haridas S."/>
            <person name="Hughes K."/>
            <person name="Justo A."/>
            <person name="Karasinski D."/>
            <person name="Kautmanova I."/>
            <person name="Kiss B."/>
            <person name="Kocsube S."/>
            <person name="Kotiranta H."/>
            <person name="LaButti K.M."/>
            <person name="Lechner B.E."/>
            <person name="Liimatainen K."/>
            <person name="Lipzen A."/>
            <person name="Lukacs Z."/>
            <person name="Mihaltcheva S."/>
            <person name="Morgado L.N."/>
            <person name="Niskanen T."/>
            <person name="Noordeloos M.E."/>
            <person name="Ohm R.A."/>
            <person name="Ortiz-Santana B."/>
            <person name="Ovrebo C."/>
            <person name="Racz N."/>
            <person name="Riley R."/>
            <person name="Savchenko A."/>
            <person name="Shiryaev A."/>
            <person name="Soop K."/>
            <person name="Spirin V."/>
            <person name="Szebenyi C."/>
            <person name="Tomsovsky M."/>
            <person name="Tulloss R.E."/>
            <person name="Uehling J."/>
            <person name="Grigoriev I.V."/>
            <person name="Vagvolgyi C."/>
            <person name="Papp T."/>
            <person name="Martin F.M."/>
            <person name="Miettinen O."/>
            <person name="Hibbett D.S."/>
            <person name="Nagy L.G."/>
        </authorList>
    </citation>
    <scope>NUCLEOTIDE SEQUENCE [LARGE SCALE GENOMIC DNA]</scope>
    <source>
        <strain evidence="1 2">NL-1719</strain>
    </source>
</reference>
<evidence type="ECO:0000313" key="1">
    <source>
        <dbReference type="EMBL" id="TFK71369.1"/>
    </source>
</evidence>
<keyword evidence="2" id="KW-1185">Reference proteome</keyword>
<organism evidence="1 2">
    <name type="scientific">Pluteus cervinus</name>
    <dbReference type="NCBI Taxonomy" id="181527"/>
    <lineage>
        <taxon>Eukaryota</taxon>
        <taxon>Fungi</taxon>
        <taxon>Dikarya</taxon>
        <taxon>Basidiomycota</taxon>
        <taxon>Agaricomycotina</taxon>
        <taxon>Agaricomycetes</taxon>
        <taxon>Agaricomycetidae</taxon>
        <taxon>Agaricales</taxon>
        <taxon>Pluteineae</taxon>
        <taxon>Pluteaceae</taxon>
        <taxon>Pluteus</taxon>
    </lineage>
</organism>